<evidence type="ECO:0000259" key="1">
    <source>
        <dbReference type="Pfam" id="PF18962"/>
    </source>
</evidence>
<dbReference type="Pfam" id="PF18962">
    <property type="entry name" value="Por_Secre_tail"/>
    <property type="match status" value="1"/>
</dbReference>
<accession>A0A0W8FVG3</accession>
<organism evidence="2">
    <name type="scientific">hydrocarbon metagenome</name>
    <dbReference type="NCBI Taxonomy" id="938273"/>
    <lineage>
        <taxon>unclassified sequences</taxon>
        <taxon>metagenomes</taxon>
        <taxon>ecological metagenomes</taxon>
    </lineage>
</organism>
<sequence>MKSFIRLLLFINFLVNPTAQEILFNQDSTAVAIKNNRIYFPLGNNGILAEASSLENRNATYDGEVIFFFSGFFLSGYANTTLWANKTGEPQPAPSGDYQAGNIGDDPEDSKNIIYVVKKSDPPFGEAWQNWKTAVEKGAYFYDGDNDGVYNPIDKNGNGQWDPDEDKPDVLYDASLFTVYNDGKPSNERNWNTVEPLGIEIRQTVSVSNRNTILDDVVFVRYSILYKGLGNSSEPDSLTEVIFSIYSDCDLGSDFLDDLSGSDTLLESGYTYNDSTDESFGINPPSVFKTIVQGPLIKSNDPNDIGYNRLGPDLGEQMFTGYKNSKMNSYIAFLSGDPIITLPANETEARNYMLGLTRLGDQVDPCDWYFSEVRGDVDCSTINPFYWYSGDPVTDYGWINNMPEDQRDLTSTGKYTLRKNEPMDIIVAYTVGRGTDHLNSITVAREAVQYIHEEYERNFSTIVGVEEEKNEELPSSFTLYQNYPNPFNPTTSIRYQVASIERVSLKVYDILGREIATLLNEVKHPGNYELEFDASYLPSGVYFYILETGGKRLSKKMLLVK</sequence>
<evidence type="ECO:0000313" key="2">
    <source>
        <dbReference type="EMBL" id="KUG24854.1"/>
    </source>
</evidence>
<dbReference type="EMBL" id="LNQE01000810">
    <property type="protein sequence ID" value="KUG24854.1"/>
    <property type="molecule type" value="Genomic_DNA"/>
</dbReference>
<gene>
    <name evidence="2" type="ORF">ASZ90_005336</name>
</gene>
<dbReference type="Gene3D" id="2.60.40.4070">
    <property type="match status" value="1"/>
</dbReference>
<reference evidence="2" key="1">
    <citation type="journal article" date="2015" name="Proc. Natl. Acad. Sci. U.S.A.">
        <title>Networks of energetic and metabolic interactions define dynamics in microbial communities.</title>
        <authorList>
            <person name="Embree M."/>
            <person name="Liu J.K."/>
            <person name="Al-Bassam M.M."/>
            <person name="Zengler K."/>
        </authorList>
    </citation>
    <scope>NUCLEOTIDE SEQUENCE</scope>
</reference>
<comment type="caution">
    <text evidence="2">The sequence shown here is derived from an EMBL/GenBank/DDBJ whole genome shotgun (WGS) entry which is preliminary data.</text>
</comment>
<feature type="domain" description="Secretion system C-terminal sorting" evidence="1">
    <location>
        <begin position="483"/>
        <end position="557"/>
    </location>
</feature>
<name>A0A0W8FVG3_9ZZZZ</name>
<dbReference type="AlphaFoldDB" id="A0A0W8FVG3"/>
<dbReference type="NCBIfam" id="TIGR04183">
    <property type="entry name" value="Por_Secre_tail"/>
    <property type="match status" value="1"/>
</dbReference>
<proteinExistence type="predicted"/>
<dbReference type="InterPro" id="IPR026444">
    <property type="entry name" value="Secre_tail"/>
</dbReference>
<protein>
    <recommendedName>
        <fullName evidence="1">Secretion system C-terminal sorting domain-containing protein</fullName>
    </recommendedName>
</protein>